<keyword evidence="4" id="KW-1185">Reference proteome</keyword>
<organism evidence="3 4">
    <name type="scientific">Thlaspi arvense</name>
    <name type="common">Field penny-cress</name>
    <dbReference type="NCBI Taxonomy" id="13288"/>
    <lineage>
        <taxon>Eukaryota</taxon>
        <taxon>Viridiplantae</taxon>
        <taxon>Streptophyta</taxon>
        <taxon>Embryophyta</taxon>
        <taxon>Tracheophyta</taxon>
        <taxon>Spermatophyta</taxon>
        <taxon>Magnoliopsida</taxon>
        <taxon>eudicotyledons</taxon>
        <taxon>Gunneridae</taxon>
        <taxon>Pentapetalae</taxon>
        <taxon>rosids</taxon>
        <taxon>malvids</taxon>
        <taxon>Brassicales</taxon>
        <taxon>Brassicaceae</taxon>
        <taxon>Thlaspideae</taxon>
        <taxon>Thlaspi</taxon>
    </lineage>
</organism>
<comment type="similarity">
    <text evidence="1">Belongs to the peptidase C14B family.</text>
</comment>
<dbReference type="Gene3D" id="3.40.50.12660">
    <property type="match status" value="2"/>
</dbReference>
<dbReference type="SUPFAM" id="SSF52129">
    <property type="entry name" value="Caspase-like"/>
    <property type="match status" value="1"/>
</dbReference>
<name>A0AAU9RW60_THLAR</name>
<gene>
    <name evidence="3" type="ORF">TAV2_LOCUS6261</name>
</gene>
<protein>
    <recommendedName>
        <fullName evidence="2">Peptidase C14 caspase domain-containing protein</fullName>
    </recommendedName>
</protein>
<dbReference type="PANTHER" id="PTHR48104:SF12">
    <property type="entry name" value="PEPTIDASE C14 CASPASE DOMAIN-CONTAINING PROTEIN"/>
    <property type="match status" value="1"/>
</dbReference>
<dbReference type="PANTHER" id="PTHR48104">
    <property type="entry name" value="METACASPASE-4"/>
    <property type="match status" value="1"/>
</dbReference>
<dbReference type="InterPro" id="IPR050452">
    <property type="entry name" value="Metacaspase"/>
</dbReference>
<evidence type="ECO:0000313" key="3">
    <source>
        <dbReference type="EMBL" id="CAH2048090.1"/>
    </source>
</evidence>
<evidence type="ECO:0000256" key="1">
    <source>
        <dbReference type="ARBA" id="ARBA00009005"/>
    </source>
</evidence>
<dbReference type="AlphaFoldDB" id="A0AAU9RW60"/>
<accession>A0AAU9RW60</accession>
<dbReference type="Pfam" id="PF00656">
    <property type="entry name" value="Peptidase_C14"/>
    <property type="match status" value="1"/>
</dbReference>
<dbReference type="GO" id="GO:0004197">
    <property type="term" value="F:cysteine-type endopeptidase activity"/>
    <property type="evidence" value="ECO:0007669"/>
    <property type="project" value="InterPro"/>
</dbReference>
<evidence type="ECO:0000259" key="2">
    <source>
        <dbReference type="Pfam" id="PF00656"/>
    </source>
</evidence>
<dbReference type="Proteomes" id="UP000836841">
    <property type="component" value="Chromosome 2"/>
</dbReference>
<dbReference type="InterPro" id="IPR029030">
    <property type="entry name" value="Caspase-like_dom_sf"/>
</dbReference>
<feature type="domain" description="Peptidase C14 caspase" evidence="2">
    <location>
        <begin position="17"/>
        <end position="331"/>
    </location>
</feature>
<dbReference type="GO" id="GO:0005737">
    <property type="term" value="C:cytoplasm"/>
    <property type="evidence" value="ECO:0007669"/>
    <property type="project" value="TreeGrafter"/>
</dbReference>
<evidence type="ECO:0000313" key="4">
    <source>
        <dbReference type="Proteomes" id="UP000836841"/>
    </source>
</evidence>
<dbReference type="GO" id="GO:0006508">
    <property type="term" value="P:proteolysis"/>
    <property type="evidence" value="ECO:0007669"/>
    <property type="project" value="InterPro"/>
</dbReference>
<dbReference type="InterPro" id="IPR011600">
    <property type="entry name" value="Pept_C14_caspase"/>
</dbReference>
<reference evidence="3 4" key="1">
    <citation type="submission" date="2022-03" db="EMBL/GenBank/DDBJ databases">
        <authorList>
            <person name="Nunn A."/>
            <person name="Chopra R."/>
            <person name="Nunn A."/>
            <person name="Contreras Garrido A."/>
        </authorList>
    </citation>
    <scope>NUCLEOTIDE SEQUENCE [LARGE SCALE GENOMIC DNA]</scope>
</reference>
<proteinExistence type="inferred from homology"/>
<sequence length="341" mass="37878">MIRRFTTQIYRSSPMVKKAVLIGINYPGTEGELRGCVNDVKRMHKCLIERFGFSDENITQLIDTDMSKIQPTGKNIRQALSELVGSATSGDVLFVHYSGHGVRLPPETDEDDDTGFDECIVPCDMNNITDDEIREIVDKVPNNCSITIVSDSCHSGGLIEKVKEQIGDSTKKGEAKTKEIEQEDERKNKADVINRSLPLQSMINMLKQETGKDDIEVGNIRTSLYDAFGEDASPKVKKELMNLQETQGLGLVLKEQVVIKKDNGILLSGCQTDQTSGDVRTNGKAYGAFSDAIQIILSETNGKITNKELVLGVREYLEYECYPQKPGLYCSDSYLNAPFIC</sequence>
<dbReference type="EMBL" id="OU466858">
    <property type="protein sequence ID" value="CAH2048090.1"/>
    <property type="molecule type" value="Genomic_DNA"/>
</dbReference>